<protein>
    <submittedName>
        <fullName evidence="2">Uncharacterized protein</fullName>
    </submittedName>
</protein>
<gene>
    <name evidence="2" type="ORF">J1N35_046104</name>
</gene>
<feature type="compositionally biased region" description="Basic and acidic residues" evidence="1">
    <location>
        <begin position="239"/>
        <end position="251"/>
    </location>
</feature>
<reference evidence="2 3" key="1">
    <citation type="journal article" date="2021" name="Plant Biotechnol. J.">
        <title>Multi-omics assisted identification of the key and species-specific regulatory components of drought-tolerant mechanisms in Gossypium stocksii.</title>
        <authorList>
            <person name="Yu D."/>
            <person name="Ke L."/>
            <person name="Zhang D."/>
            <person name="Wu Y."/>
            <person name="Sun Y."/>
            <person name="Mei J."/>
            <person name="Sun J."/>
            <person name="Sun Y."/>
        </authorList>
    </citation>
    <scope>NUCLEOTIDE SEQUENCE [LARGE SCALE GENOMIC DNA]</scope>
    <source>
        <strain evidence="3">cv. E1</strain>
        <tissue evidence="2">Leaf</tissue>
    </source>
</reference>
<organism evidence="2 3">
    <name type="scientific">Gossypium stocksii</name>
    <dbReference type="NCBI Taxonomy" id="47602"/>
    <lineage>
        <taxon>Eukaryota</taxon>
        <taxon>Viridiplantae</taxon>
        <taxon>Streptophyta</taxon>
        <taxon>Embryophyta</taxon>
        <taxon>Tracheophyta</taxon>
        <taxon>Spermatophyta</taxon>
        <taxon>Magnoliopsida</taxon>
        <taxon>eudicotyledons</taxon>
        <taxon>Gunneridae</taxon>
        <taxon>Pentapetalae</taxon>
        <taxon>rosids</taxon>
        <taxon>malvids</taxon>
        <taxon>Malvales</taxon>
        <taxon>Malvaceae</taxon>
        <taxon>Malvoideae</taxon>
        <taxon>Gossypium</taxon>
    </lineage>
</organism>
<evidence type="ECO:0000313" key="3">
    <source>
        <dbReference type="Proteomes" id="UP000828251"/>
    </source>
</evidence>
<comment type="caution">
    <text evidence="2">The sequence shown here is derived from an EMBL/GenBank/DDBJ whole genome shotgun (WGS) entry which is preliminary data.</text>
</comment>
<accession>A0A9D3U5G2</accession>
<dbReference type="Proteomes" id="UP000828251">
    <property type="component" value="Unassembled WGS sequence"/>
</dbReference>
<name>A0A9D3U5G2_9ROSI</name>
<evidence type="ECO:0000256" key="1">
    <source>
        <dbReference type="SAM" id="MobiDB-lite"/>
    </source>
</evidence>
<feature type="non-terminal residue" evidence="2">
    <location>
        <position position="1"/>
    </location>
</feature>
<keyword evidence="3" id="KW-1185">Reference proteome</keyword>
<dbReference type="EMBL" id="JAIQCV010000041">
    <property type="protein sequence ID" value="KAH1030254.1"/>
    <property type="molecule type" value="Genomic_DNA"/>
</dbReference>
<proteinExistence type="predicted"/>
<feature type="region of interest" description="Disordered" evidence="1">
    <location>
        <begin position="239"/>
        <end position="264"/>
    </location>
</feature>
<dbReference type="AlphaFoldDB" id="A0A9D3U5G2"/>
<sequence length="314" mass="35679">TRYSTSILKRPFCFEHGFLLKDESKIGYEESISSIVENHNWSKFGLHLRDILGKVVKEFYTYVNSPDSPFIYVLGKSLPFNKDHINAQFGIDEVRDGNSKVSENITPEGLAKTANVPLDDAEDVTPNKGGITQTIFSKLRGNEFFAVSQHNQASPTTKQRLSLFEVQQYQMLEELEQSNERQRLWPEFPTFPATLLLSMEREKEPVSPTTRTNPITVRVTIDKGKAVEEELEKSISIDQEREVEERKEETSVHATTPATTTEKGEYEAHGYKLCLGMKDNSEPALSTNKEAISNATMNLMESSILAQDERWRHA</sequence>
<evidence type="ECO:0000313" key="2">
    <source>
        <dbReference type="EMBL" id="KAH1030254.1"/>
    </source>
</evidence>
<dbReference type="OrthoDB" id="1755894at2759"/>